<name>X1MNZ3_9ZZZZ</name>
<evidence type="ECO:0008006" key="2">
    <source>
        <dbReference type="Google" id="ProtNLM"/>
    </source>
</evidence>
<organism evidence="1">
    <name type="scientific">marine sediment metagenome</name>
    <dbReference type="NCBI Taxonomy" id="412755"/>
    <lineage>
        <taxon>unclassified sequences</taxon>
        <taxon>metagenomes</taxon>
        <taxon>ecological metagenomes</taxon>
    </lineage>
</organism>
<accession>X1MNZ3</accession>
<feature type="non-terminal residue" evidence="1">
    <location>
        <position position="99"/>
    </location>
</feature>
<dbReference type="InterPro" id="IPR011050">
    <property type="entry name" value="Pectin_lyase_fold/virulence"/>
</dbReference>
<dbReference type="SUPFAM" id="SSF51126">
    <property type="entry name" value="Pectin lyase-like"/>
    <property type="match status" value="1"/>
</dbReference>
<evidence type="ECO:0000313" key="1">
    <source>
        <dbReference type="EMBL" id="GAI16405.1"/>
    </source>
</evidence>
<protein>
    <recommendedName>
        <fullName evidence="2">Pectate lyase superfamily protein domain-containing protein</fullName>
    </recommendedName>
</protein>
<dbReference type="Gene3D" id="2.160.20.10">
    <property type="entry name" value="Single-stranded right-handed beta-helix, Pectin lyase-like"/>
    <property type="match status" value="1"/>
</dbReference>
<dbReference type="AlphaFoldDB" id="X1MNZ3"/>
<sequence length="99" mass="10444">MPITSVPQGLWVPPRIATLFVAANDALDRSRAQCDFLCDGIADDVQINEALNALPAGVQGRVVLSEGTFNIVDPIVIPANNITLRGQGRSTFINGDGLA</sequence>
<gene>
    <name evidence="1" type="ORF">S06H3_13784</name>
</gene>
<comment type="caution">
    <text evidence="1">The sequence shown here is derived from an EMBL/GenBank/DDBJ whole genome shotgun (WGS) entry which is preliminary data.</text>
</comment>
<dbReference type="InterPro" id="IPR012334">
    <property type="entry name" value="Pectin_lyas_fold"/>
</dbReference>
<reference evidence="1" key="1">
    <citation type="journal article" date="2014" name="Front. Microbiol.">
        <title>High frequency of phylogenetically diverse reductive dehalogenase-homologous genes in deep subseafloor sedimentary metagenomes.</title>
        <authorList>
            <person name="Kawai M."/>
            <person name="Futagami T."/>
            <person name="Toyoda A."/>
            <person name="Takaki Y."/>
            <person name="Nishi S."/>
            <person name="Hori S."/>
            <person name="Arai W."/>
            <person name="Tsubouchi T."/>
            <person name="Morono Y."/>
            <person name="Uchiyama I."/>
            <person name="Ito T."/>
            <person name="Fujiyama A."/>
            <person name="Inagaki F."/>
            <person name="Takami H."/>
        </authorList>
    </citation>
    <scope>NUCLEOTIDE SEQUENCE</scope>
    <source>
        <strain evidence="1">Expedition CK06-06</strain>
    </source>
</reference>
<dbReference type="EMBL" id="BARV01006727">
    <property type="protein sequence ID" value="GAI16405.1"/>
    <property type="molecule type" value="Genomic_DNA"/>
</dbReference>
<proteinExistence type="predicted"/>